<dbReference type="AlphaFoldDB" id="A0A8H3IDY5"/>
<comment type="subcellular location">
    <subcellularLocation>
        <location evidence="1">Membrane</location>
        <topology evidence="1">Multi-pass membrane protein</topology>
    </subcellularLocation>
</comment>
<reference evidence="8" key="1">
    <citation type="submission" date="2021-03" db="EMBL/GenBank/DDBJ databases">
        <authorList>
            <person name="Tagirdzhanova G."/>
        </authorList>
    </citation>
    <scope>NUCLEOTIDE SEQUENCE</scope>
</reference>
<keyword evidence="9" id="KW-1185">Reference proteome</keyword>
<dbReference type="PANTHER" id="PTHR33048">
    <property type="entry name" value="PTH11-LIKE INTEGRAL MEMBRANE PROTEIN (AFU_ORTHOLOGUE AFUA_5G11245)"/>
    <property type="match status" value="1"/>
</dbReference>
<evidence type="ECO:0000313" key="9">
    <source>
        <dbReference type="Proteomes" id="UP000664534"/>
    </source>
</evidence>
<dbReference type="PANTHER" id="PTHR33048:SF47">
    <property type="entry name" value="INTEGRAL MEMBRANE PROTEIN-RELATED"/>
    <property type="match status" value="1"/>
</dbReference>
<protein>
    <recommendedName>
        <fullName evidence="7">Rhodopsin domain-containing protein</fullName>
    </recommendedName>
</protein>
<dbReference type="OrthoDB" id="5273647at2759"/>
<evidence type="ECO:0000256" key="2">
    <source>
        <dbReference type="ARBA" id="ARBA00022692"/>
    </source>
</evidence>
<feature type="transmembrane region" description="Helical" evidence="6">
    <location>
        <begin position="53"/>
        <end position="75"/>
    </location>
</feature>
<evidence type="ECO:0000256" key="1">
    <source>
        <dbReference type="ARBA" id="ARBA00004141"/>
    </source>
</evidence>
<comment type="caution">
    <text evidence="8">The sequence shown here is derived from an EMBL/GenBank/DDBJ whole genome shotgun (WGS) entry which is preliminary data.</text>
</comment>
<dbReference type="GO" id="GO:0016020">
    <property type="term" value="C:membrane"/>
    <property type="evidence" value="ECO:0007669"/>
    <property type="project" value="UniProtKB-SubCell"/>
</dbReference>
<keyword evidence="2 6" id="KW-0812">Transmembrane</keyword>
<accession>A0A8H3IDY5</accession>
<evidence type="ECO:0000256" key="3">
    <source>
        <dbReference type="ARBA" id="ARBA00022989"/>
    </source>
</evidence>
<dbReference type="Pfam" id="PF20684">
    <property type="entry name" value="Fung_rhodopsin"/>
    <property type="match status" value="1"/>
</dbReference>
<dbReference type="Proteomes" id="UP000664534">
    <property type="component" value="Unassembled WGS sequence"/>
</dbReference>
<evidence type="ECO:0000259" key="7">
    <source>
        <dbReference type="Pfam" id="PF20684"/>
    </source>
</evidence>
<sequence length="187" mass="20332">MPMVRTLQLARPKKPGLTAVFLLGSCAMASSIVRIVYLVAASKAGSDTLWSQGYLGLWAAIEVNLGAVAACMPAMQPLWRQIYKSFGTNRTRTGRKWPWARRVPGNGAPSSNSAPAPFGFHRLDDSERLPKKGHPYCLPDARHTGIGSSKVTNHSYRHDGGEYDENAIALDAILVKKDVSISDAQQV</sequence>
<evidence type="ECO:0000313" key="8">
    <source>
        <dbReference type="EMBL" id="CAF9912410.1"/>
    </source>
</evidence>
<proteinExistence type="inferred from homology"/>
<gene>
    <name evidence="8" type="ORF">IMSHALPRED_000308</name>
</gene>
<organism evidence="8 9">
    <name type="scientific">Imshaugia aleurites</name>
    <dbReference type="NCBI Taxonomy" id="172621"/>
    <lineage>
        <taxon>Eukaryota</taxon>
        <taxon>Fungi</taxon>
        <taxon>Dikarya</taxon>
        <taxon>Ascomycota</taxon>
        <taxon>Pezizomycotina</taxon>
        <taxon>Lecanoromycetes</taxon>
        <taxon>OSLEUM clade</taxon>
        <taxon>Lecanoromycetidae</taxon>
        <taxon>Lecanorales</taxon>
        <taxon>Lecanorineae</taxon>
        <taxon>Parmeliaceae</taxon>
        <taxon>Imshaugia</taxon>
    </lineage>
</organism>
<dbReference type="PROSITE" id="PS51257">
    <property type="entry name" value="PROKAR_LIPOPROTEIN"/>
    <property type="match status" value="1"/>
</dbReference>
<dbReference type="EMBL" id="CAJPDT010000010">
    <property type="protein sequence ID" value="CAF9912410.1"/>
    <property type="molecule type" value="Genomic_DNA"/>
</dbReference>
<evidence type="ECO:0000256" key="6">
    <source>
        <dbReference type="SAM" id="Phobius"/>
    </source>
</evidence>
<feature type="domain" description="Rhodopsin" evidence="7">
    <location>
        <begin position="1"/>
        <end position="80"/>
    </location>
</feature>
<comment type="similarity">
    <text evidence="5">Belongs to the SAT4 family.</text>
</comment>
<evidence type="ECO:0000256" key="5">
    <source>
        <dbReference type="ARBA" id="ARBA00038359"/>
    </source>
</evidence>
<evidence type="ECO:0000256" key="4">
    <source>
        <dbReference type="ARBA" id="ARBA00023136"/>
    </source>
</evidence>
<dbReference type="InterPro" id="IPR052337">
    <property type="entry name" value="SAT4-like"/>
</dbReference>
<keyword evidence="3 6" id="KW-1133">Transmembrane helix</keyword>
<dbReference type="InterPro" id="IPR049326">
    <property type="entry name" value="Rhodopsin_dom_fungi"/>
</dbReference>
<keyword evidence="4 6" id="KW-0472">Membrane</keyword>
<name>A0A8H3IDY5_9LECA</name>